<organism evidence="3 4">
    <name type="scientific">Microbacterium phycohabitans</name>
    <dbReference type="NCBI Taxonomy" id="3075993"/>
    <lineage>
        <taxon>Bacteria</taxon>
        <taxon>Bacillati</taxon>
        <taxon>Actinomycetota</taxon>
        <taxon>Actinomycetes</taxon>
        <taxon>Micrococcales</taxon>
        <taxon>Microbacteriaceae</taxon>
        <taxon>Microbacterium</taxon>
    </lineage>
</organism>
<feature type="region of interest" description="Disordered" evidence="1">
    <location>
        <begin position="44"/>
        <end position="118"/>
    </location>
</feature>
<keyword evidence="4" id="KW-1185">Reference proteome</keyword>
<dbReference type="Proteomes" id="UP001261125">
    <property type="component" value="Unassembled WGS sequence"/>
</dbReference>
<keyword evidence="2" id="KW-0472">Membrane</keyword>
<keyword evidence="2" id="KW-1133">Transmembrane helix</keyword>
<evidence type="ECO:0000313" key="4">
    <source>
        <dbReference type="Proteomes" id="UP001261125"/>
    </source>
</evidence>
<sequence length="285" mass="29881">MPRIDDDDELATLRRRAFAPGADISADPAALERLIELEERAAARDLASRGGGSRADAAPNPAARGSGADTAPVTGLDGRPRDGAPGGDPTASSGDPSRPDADDASADGPGVSRPARMRMPRLRRSTVLLLAGAGAIAATLVTALVLVQRVQTDPLQVGATQVARLTPDPAFEIPSSLYRGITGSVKAYTAFEGFRVVSYPSFRAGEEAARCMTVYQPDLLDDSDDGFSYDGQFLLPSCGAGLFPATFTILLAEDTPERGPTDLPADTALQFVYDEELDEVVVFEG</sequence>
<protein>
    <submittedName>
        <fullName evidence="3">Uncharacterized protein</fullName>
    </submittedName>
</protein>
<comment type="caution">
    <text evidence="3">The sequence shown here is derived from an EMBL/GenBank/DDBJ whole genome shotgun (WGS) entry which is preliminary data.</text>
</comment>
<reference evidence="3 4" key="1">
    <citation type="submission" date="2023-09" db="EMBL/GenBank/DDBJ databases">
        <title>Microbacterium fusihabitans sp. nov., Microbacterium phycihabitans sp. nov., and Microbacterium cervinum sp. nov., isolated from dried seaweeds of beach.</title>
        <authorList>
            <person name="Lee S.D."/>
        </authorList>
    </citation>
    <scope>NUCLEOTIDE SEQUENCE [LARGE SCALE GENOMIC DNA]</scope>
    <source>
        <strain evidence="3 4">KSW2-29</strain>
    </source>
</reference>
<evidence type="ECO:0000256" key="2">
    <source>
        <dbReference type="SAM" id="Phobius"/>
    </source>
</evidence>
<evidence type="ECO:0000313" key="3">
    <source>
        <dbReference type="EMBL" id="MDU0346569.1"/>
    </source>
</evidence>
<name>A0ABU3SNZ0_9MICO</name>
<dbReference type="EMBL" id="JAWDIT010000004">
    <property type="protein sequence ID" value="MDU0346569.1"/>
    <property type="molecule type" value="Genomic_DNA"/>
</dbReference>
<proteinExistence type="predicted"/>
<feature type="compositionally biased region" description="Low complexity" evidence="1">
    <location>
        <begin position="87"/>
        <end position="96"/>
    </location>
</feature>
<gene>
    <name evidence="3" type="ORF">RWH44_12770</name>
</gene>
<feature type="transmembrane region" description="Helical" evidence="2">
    <location>
        <begin position="126"/>
        <end position="147"/>
    </location>
</feature>
<accession>A0ABU3SNZ0</accession>
<evidence type="ECO:0000256" key="1">
    <source>
        <dbReference type="SAM" id="MobiDB-lite"/>
    </source>
</evidence>
<keyword evidence="2" id="KW-0812">Transmembrane</keyword>
<dbReference type="RefSeq" id="WP_316004853.1">
    <property type="nucleotide sequence ID" value="NZ_JAWDIT010000004.1"/>
</dbReference>